<gene>
    <name evidence="2" type="ORF">MEDL_67856</name>
</gene>
<dbReference type="Gene3D" id="3.40.50.300">
    <property type="entry name" value="P-loop containing nucleotide triphosphate hydrolases"/>
    <property type="match status" value="1"/>
</dbReference>
<evidence type="ECO:0000313" key="2">
    <source>
        <dbReference type="EMBL" id="CAG2256587.1"/>
    </source>
</evidence>
<dbReference type="EMBL" id="CAJPWZ010003308">
    <property type="protein sequence ID" value="CAG2256587.1"/>
    <property type="molecule type" value="Genomic_DNA"/>
</dbReference>
<accession>A0A8S3VQQ8</accession>
<dbReference type="InterPro" id="IPR027417">
    <property type="entry name" value="P-loop_NTPase"/>
</dbReference>
<comment type="caution">
    <text evidence="2">The sequence shown here is derived from an EMBL/GenBank/DDBJ whole genome shotgun (WGS) entry which is preliminary data.</text>
</comment>
<feature type="region of interest" description="Disordered" evidence="1">
    <location>
        <begin position="229"/>
        <end position="259"/>
    </location>
</feature>
<protein>
    <submittedName>
        <fullName evidence="2">Uncharacterized protein</fullName>
    </submittedName>
</protein>
<dbReference type="SUPFAM" id="SSF52540">
    <property type="entry name" value="P-loop containing nucleoside triphosphate hydrolases"/>
    <property type="match status" value="1"/>
</dbReference>
<feature type="compositionally biased region" description="Basic and acidic residues" evidence="1">
    <location>
        <begin position="232"/>
        <end position="256"/>
    </location>
</feature>
<dbReference type="OrthoDB" id="10252328at2759"/>
<sequence>MNRQTLCPKTDNQNIRLDIKINILSYFSRKKIVIRGQFDASYCDSSRYQPIKYFTNVSGECLFQSRHALEKDKLYTPTTTRSDNKDRNKPIIPTVPGFIDKTQPYTTILNPEEKQTILENINKGEEIYPHIRLVIIGENGVGKTCLMRRLLKQSIEGVESTDGINIDVANCKIRLRDGKWVYKPIDYNKSIAERVKRALTDQNKQIKKNNLTSTSSNNVDSRNIEANFSSANERRLDESNTQHDNDNGEDKSRVPQDEDPLVSAYDDLNSMETNIEEQNTVNLQRIDEHNDDTEPDRKSVFDDPRFLDDLDMLESVANCKLSQNEYAECGLWDFAGQKNFTRLIKHS</sequence>
<reference evidence="2" key="1">
    <citation type="submission" date="2021-03" db="EMBL/GenBank/DDBJ databases">
        <authorList>
            <person name="Bekaert M."/>
        </authorList>
    </citation>
    <scope>NUCLEOTIDE SEQUENCE</scope>
</reference>
<evidence type="ECO:0000313" key="3">
    <source>
        <dbReference type="Proteomes" id="UP000683360"/>
    </source>
</evidence>
<organism evidence="2 3">
    <name type="scientific">Mytilus edulis</name>
    <name type="common">Blue mussel</name>
    <dbReference type="NCBI Taxonomy" id="6550"/>
    <lineage>
        <taxon>Eukaryota</taxon>
        <taxon>Metazoa</taxon>
        <taxon>Spiralia</taxon>
        <taxon>Lophotrochozoa</taxon>
        <taxon>Mollusca</taxon>
        <taxon>Bivalvia</taxon>
        <taxon>Autobranchia</taxon>
        <taxon>Pteriomorphia</taxon>
        <taxon>Mytilida</taxon>
        <taxon>Mytiloidea</taxon>
        <taxon>Mytilidae</taxon>
        <taxon>Mytilinae</taxon>
        <taxon>Mytilus</taxon>
    </lineage>
</organism>
<dbReference type="AlphaFoldDB" id="A0A8S3VQQ8"/>
<dbReference type="Proteomes" id="UP000683360">
    <property type="component" value="Unassembled WGS sequence"/>
</dbReference>
<name>A0A8S3VQQ8_MYTED</name>
<feature type="compositionally biased region" description="Low complexity" evidence="1">
    <location>
        <begin position="209"/>
        <end position="218"/>
    </location>
</feature>
<proteinExistence type="predicted"/>
<keyword evidence="3" id="KW-1185">Reference proteome</keyword>
<feature type="region of interest" description="Disordered" evidence="1">
    <location>
        <begin position="204"/>
        <end position="223"/>
    </location>
</feature>
<evidence type="ECO:0000256" key="1">
    <source>
        <dbReference type="SAM" id="MobiDB-lite"/>
    </source>
</evidence>